<gene>
    <name evidence="2" type="ORF">S06H3_63942</name>
</gene>
<evidence type="ECO:0000313" key="2">
    <source>
        <dbReference type="EMBL" id="GAI48813.1"/>
    </source>
</evidence>
<dbReference type="EMBL" id="BARV01042555">
    <property type="protein sequence ID" value="GAI48813.1"/>
    <property type="molecule type" value="Genomic_DNA"/>
</dbReference>
<evidence type="ECO:0000256" key="1">
    <source>
        <dbReference type="SAM" id="MobiDB-lite"/>
    </source>
</evidence>
<feature type="non-terminal residue" evidence="2">
    <location>
        <position position="1"/>
    </location>
</feature>
<feature type="region of interest" description="Disordered" evidence="1">
    <location>
        <begin position="1"/>
        <end position="73"/>
    </location>
</feature>
<comment type="caution">
    <text evidence="2">The sequence shown here is derived from an EMBL/GenBank/DDBJ whole genome shotgun (WGS) entry which is preliminary data.</text>
</comment>
<organism evidence="2">
    <name type="scientific">marine sediment metagenome</name>
    <dbReference type="NCBI Taxonomy" id="412755"/>
    <lineage>
        <taxon>unclassified sequences</taxon>
        <taxon>metagenomes</taxon>
        <taxon>ecological metagenomes</taxon>
    </lineage>
</organism>
<reference evidence="2" key="1">
    <citation type="journal article" date="2014" name="Front. Microbiol.">
        <title>High frequency of phylogenetically diverse reductive dehalogenase-homologous genes in deep subseafloor sedimentary metagenomes.</title>
        <authorList>
            <person name="Kawai M."/>
            <person name="Futagami T."/>
            <person name="Toyoda A."/>
            <person name="Takaki Y."/>
            <person name="Nishi S."/>
            <person name="Hori S."/>
            <person name="Arai W."/>
            <person name="Tsubouchi T."/>
            <person name="Morono Y."/>
            <person name="Uchiyama I."/>
            <person name="Ito T."/>
            <person name="Fujiyama A."/>
            <person name="Inagaki F."/>
            <person name="Takami H."/>
        </authorList>
    </citation>
    <scope>NUCLEOTIDE SEQUENCE</scope>
    <source>
        <strain evidence="2">Expedition CK06-06</strain>
    </source>
</reference>
<name>X1NYW9_9ZZZZ</name>
<proteinExistence type="predicted"/>
<feature type="compositionally biased region" description="Basic and acidic residues" evidence="1">
    <location>
        <begin position="1"/>
        <end position="11"/>
    </location>
</feature>
<dbReference type="AlphaFoldDB" id="X1NYW9"/>
<protein>
    <submittedName>
        <fullName evidence="2">Uncharacterized protein</fullName>
    </submittedName>
</protein>
<feature type="compositionally biased region" description="Basic and acidic residues" evidence="1">
    <location>
        <begin position="49"/>
        <end position="73"/>
    </location>
</feature>
<sequence length="73" mass="8868">KKRIQQLHEETPPEYIEDTEGKPEEPEEPQYAWRKKDPDSRSFFYPPTKAERQAQDRQDKEDADFKRFERGGR</sequence>
<accession>X1NYW9</accession>